<evidence type="ECO:0000256" key="4">
    <source>
        <dbReference type="ARBA" id="ARBA00022598"/>
    </source>
</evidence>
<dbReference type="PIRSF" id="PIRSF005378">
    <property type="entry name" value="RNA3'_term_phos_cycl_euk"/>
    <property type="match status" value="1"/>
</dbReference>
<dbReference type="EC" id="6.5.1.4" evidence="7 8"/>
<dbReference type="CDD" id="cd00874">
    <property type="entry name" value="RNA_Cyclase_Class_II"/>
    <property type="match status" value="1"/>
</dbReference>
<dbReference type="RefSeq" id="WP_058370361.1">
    <property type="nucleotide sequence ID" value="NZ_LNTB01000001.1"/>
</dbReference>
<name>A0A0V8RUE1_PYROC</name>
<comment type="subcellular location">
    <subcellularLocation>
        <location evidence="7">Cytoplasm</location>
    </subcellularLocation>
</comment>
<dbReference type="GO" id="GO:0005524">
    <property type="term" value="F:ATP binding"/>
    <property type="evidence" value="ECO:0007669"/>
    <property type="project" value="UniProtKB-KW"/>
</dbReference>
<dbReference type="NCBIfam" id="TIGR03399">
    <property type="entry name" value="RNA_3prim_cycl"/>
    <property type="match status" value="1"/>
</dbReference>
<dbReference type="HAMAP" id="MF_00200">
    <property type="entry name" value="RTC"/>
    <property type="match status" value="1"/>
</dbReference>
<gene>
    <name evidence="7" type="primary">rtcA</name>
    <name evidence="11" type="ORF">CF15_02370</name>
</gene>
<dbReference type="Gene3D" id="3.30.360.20">
    <property type="entry name" value="RNA 3'-terminal phosphate cyclase, insert domain"/>
    <property type="match status" value="1"/>
</dbReference>
<dbReference type="Gene3D" id="3.65.10.20">
    <property type="entry name" value="RNA 3'-terminal phosphate cyclase domain"/>
    <property type="match status" value="1"/>
</dbReference>
<sequence length="361" mass="39000">MEPVVIDGSMGEGGGQILRTTLALSALLGRPVRIVNIRAKRPRPGLQRQHLTSVRAVAEVSGARVEGLRLGSTELTFLPGGLRGGRFRFDIGTAGSITLVLQAVLPVLAYAPGPVELEIRGGTDVPWSPPIDYVRFVLSRLLERMGYRFRVILRRRGHYPRGGGIVVVEVPEPPGRLAAARLDRAGAVKAFEGLSHAVRLPRHVAERQARAAKKLIESKYPGVPVSIETEWYEPGRDPHLGPGSGIVVWAYTENSVLGGDSLGAKGKPAEKVGGEAAEKLLEDLSTGMALDRHASDMLIPYAALACGESMLGGARLTMHAWTNIEVVKRLIPEARMELMEGGELEKPFLLRVGGICYQRRG</sequence>
<feature type="binding site" evidence="7">
    <location>
        <position position="102"/>
    </location>
    <ligand>
        <name>ATP</name>
        <dbReference type="ChEBI" id="CHEBI:30616"/>
    </ligand>
</feature>
<evidence type="ECO:0000256" key="8">
    <source>
        <dbReference type="NCBIfam" id="TIGR03399"/>
    </source>
</evidence>
<feature type="domain" description="RNA 3'-terminal phosphate cyclase insert" evidence="10">
    <location>
        <begin position="185"/>
        <end position="284"/>
    </location>
</feature>
<comment type="similarity">
    <text evidence="1 7">Belongs to the RNA 3'-terminal cyclase family. Type 1 subfamily.</text>
</comment>
<dbReference type="InterPro" id="IPR037136">
    <property type="entry name" value="RNA3'_phos_cyclase_dom_sf"/>
</dbReference>
<dbReference type="STRING" id="2309.CF15_02370"/>
<dbReference type="Pfam" id="PF01137">
    <property type="entry name" value="RTC"/>
    <property type="match status" value="1"/>
</dbReference>
<comment type="catalytic activity">
    <reaction evidence="7">
        <text>a 3'-end 3'-phospho-ribonucleotide-RNA + ATP = a 3'-end 2',3'-cyclophospho-ribonucleotide-RNA + AMP + diphosphate</text>
        <dbReference type="Rhea" id="RHEA:23976"/>
        <dbReference type="Rhea" id="RHEA-COMP:10463"/>
        <dbReference type="Rhea" id="RHEA-COMP:10464"/>
        <dbReference type="ChEBI" id="CHEBI:30616"/>
        <dbReference type="ChEBI" id="CHEBI:33019"/>
        <dbReference type="ChEBI" id="CHEBI:83062"/>
        <dbReference type="ChEBI" id="CHEBI:83064"/>
        <dbReference type="ChEBI" id="CHEBI:456215"/>
        <dbReference type="EC" id="6.5.1.4"/>
    </reaction>
</comment>
<protein>
    <recommendedName>
        <fullName evidence="2 7">RNA 3'-terminal phosphate cyclase</fullName>
        <shortName evidence="7">RNA cyclase</shortName>
        <shortName evidence="7">RNA-3'-phosphate cyclase</shortName>
        <ecNumber evidence="7 8">6.5.1.4</ecNumber>
    </recommendedName>
</protein>
<evidence type="ECO:0000313" key="11">
    <source>
        <dbReference type="EMBL" id="KSW11684.1"/>
    </source>
</evidence>
<dbReference type="PANTHER" id="PTHR11096">
    <property type="entry name" value="RNA 3' TERMINAL PHOSPHATE CYCLASE"/>
    <property type="match status" value="1"/>
</dbReference>
<dbReference type="Proteomes" id="UP000053352">
    <property type="component" value="Unassembled WGS sequence"/>
</dbReference>
<reference evidence="11 12" key="1">
    <citation type="submission" date="2015-11" db="EMBL/GenBank/DDBJ databases">
        <title>Genome sequence of Pyrodictium occultum PL-19, a marine hyperthermophilic archaeon isolated from Volcano, Italy.</title>
        <authorList>
            <person name="Utturkar S."/>
            <person name="Huber H."/>
            <person name="Leptihn S."/>
            <person name="Brown S."/>
            <person name="Stetter K.O."/>
            <person name="Podar M."/>
        </authorList>
    </citation>
    <scope>NUCLEOTIDE SEQUENCE [LARGE SCALE GENOMIC DNA]</scope>
    <source>
        <strain evidence="11 12">PL-19</strain>
    </source>
</reference>
<dbReference type="InterPro" id="IPR036553">
    <property type="entry name" value="RPTC_insert"/>
</dbReference>
<dbReference type="InterPro" id="IPR020719">
    <property type="entry name" value="RNA3'_term_phos_cycl-like_CS"/>
</dbReference>
<dbReference type="GO" id="GO:0003963">
    <property type="term" value="F:RNA-3'-phosphate cyclase activity"/>
    <property type="evidence" value="ECO:0007669"/>
    <property type="project" value="UniProtKB-UniRule"/>
</dbReference>
<keyword evidence="3 7" id="KW-0963">Cytoplasm</keyword>
<dbReference type="PANTHER" id="PTHR11096:SF0">
    <property type="entry name" value="RNA 3'-TERMINAL PHOSPHATE CYCLASE"/>
    <property type="match status" value="1"/>
</dbReference>
<dbReference type="EMBL" id="LNTB01000001">
    <property type="protein sequence ID" value="KSW11684.1"/>
    <property type="molecule type" value="Genomic_DNA"/>
</dbReference>
<dbReference type="Pfam" id="PF05189">
    <property type="entry name" value="RTC_insert"/>
    <property type="match status" value="1"/>
</dbReference>
<keyword evidence="12" id="KW-1185">Reference proteome</keyword>
<feature type="active site" description="Tele-AMP-histidine intermediate" evidence="7">
    <location>
        <position position="319"/>
    </location>
</feature>
<evidence type="ECO:0000259" key="10">
    <source>
        <dbReference type="Pfam" id="PF05189"/>
    </source>
</evidence>
<dbReference type="InterPro" id="IPR017770">
    <property type="entry name" value="RNA3'_term_phos_cyc_type_1"/>
</dbReference>
<evidence type="ECO:0000256" key="6">
    <source>
        <dbReference type="ARBA" id="ARBA00022840"/>
    </source>
</evidence>
<dbReference type="GO" id="GO:0005737">
    <property type="term" value="C:cytoplasm"/>
    <property type="evidence" value="ECO:0007669"/>
    <property type="project" value="UniProtKB-SubCell"/>
</dbReference>
<comment type="caution">
    <text evidence="11">The sequence shown here is derived from an EMBL/GenBank/DDBJ whole genome shotgun (WGS) entry which is preliminary data.</text>
</comment>
<evidence type="ECO:0000256" key="3">
    <source>
        <dbReference type="ARBA" id="ARBA00022490"/>
    </source>
</evidence>
<dbReference type="InterPro" id="IPR013791">
    <property type="entry name" value="RNA3'-term_phos_cycl_insert"/>
</dbReference>
<dbReference type="GO" id="GO:0006396">
    <property type="term" value="P:RNA processing"/>
    <property type="evidence" value="ECO:0007669"/>
    <property type="project" value="UniProtKB-UniRule"/>
</dbReference>
<evidence type="ECO:0000256" key="7">
    <source>
        <dbReference type="HAMAP-Rule" id="MF_00200"/>
    </source>
</evidence>
<comment type="caution">
    <text evidence="7">Lacks conserved residue(s) required for the propagation of feature annotation.</text>
</comment>
<accession>A0A0V8RUE1</accession>
<proteinExistence type="inferred from homology"/>
<comment type="function">
    <text evidence="7">Catalyzes the conversion of 3'-phosphate to a 2',3'-cyclic phosphodiester at the end of RNA. The mechanism of action of the enzyme occurs in 3 steps: (A) adenylation of the enzyme by ATP; (B) transfer of adenylate to an RNA-N3'P to produce RNA-N3'PP5'A; (C) and attack of the adjacent 2'-hydroxyl on the 3'-phosphorus in the diester linkage to produce the cyclic end product. The biological role of this enzyme is unknown but it is likely to function in some aspects of cellular RNA processing.</text>
</comment>
<dbReference type="FunFam" id="3.30.360.20:FF:000002">
    <property type="entry name" value="RNA terminal phosphate cyclase-like 1"/>
    <property type="match status" value="1"/>
</dbReference>
<keyword evidence="5 7" id="KW-0547">Nucleotide-binding</keyword>
<dbReference type="PROSITE" id="PS01287">
    <property type="entry name" value="RTC"/>
    <property type="match status" value="1"/>
</dbReference>
<keyword evidence="6 7" id="KW-0067">ATP-binding</keyword>
<dbReference type="AlphaFoldDB" id="A0A0V8RUE1"/>
<dbReference type="InterPro" id="IPR000228">
    <property type="entry name" value="RNA3'_term_phos_cyc"/>
</dbReference>
<dbReference type="OrthoDB" id="7994at2157"/>
<dbReference type="SUPFAM" id="SSF55205">
    <property type="entry name" value="EPT/RTPC-like"/>
    <property type="match status" value="1"/>
</dbReference>
<keyword evidence="4 7" id="KW-0436">Ligase</keyword>
<evidence type="ECO:0000259" key="9">
    <source>
        <dbReference type="Pfam" id="PF01137"/>
    </source>
</evidence>
<dbReference type="InterPro" id="IPR013792">
    <property type="entry name" value="RNA3'P_cycl/enolpyr_Trfase_a/b"/>
</dbReference>
<dbReference type="InterPro" id="IPR023797">
    <property type="entry name" value="RNA3'_phos_cyclase_dom"/>
</dbReference>
<evidence type="ECO:0000256" key="1">
    <source>
        <dbReference type="ARBA" id="ARBA00009206"/>
    </source>
</evidence>
<evidence type="ECO:0000256" key="2">
    <source>
        <dbReference type="ARBA" id="ARBA00021428"/>
    </source>
</evidence>
<feature type="domain" description="RNA 3'-terminal phosphate cyclase" evidence="9">
    <location>
        <begin position="10"/>
        <end position="331"/>
    </location>
</feature>
<evidence type="ECO:0000256" key="5">
    <source>
        <dbReference type="ARBA" id="ARBA00022741"/>
    </source>
</evidence>
<organism evidence="11 12">
    <name type="scientific">Pyrodictium occultum</name>
    <dbReference type="NCBI Taxonomy" id="2309"/>
    <lineage>
        <taxon>Archaea</taxon>
        <taxon>Thermoproteota</taxon>
        <taxon>Thermoprotei</taxon>
        <taxon>Desulfurococcales</taxon>
        <taxon>Pyrodictiaceae</taxon>
        <taxon>Pyrodictium</taxon>
    </lineage>
</organism>
<evidence type="ECO:0000313" key="12">
    <source>
        <dbReference type="Proteomes" id="UP000053352"/>
    </source>
</evidence>